<evidence type="ECO:0000313" key="1">
    <source>
        <dbReference type="EMBL" id="KIM83683.1"/>
    </source>
</evidence>
<sequence>MLAEDPMGTLINSGSFNTWTNFCTAVKVVSDEEIESAVEEEKRISTVEEKSKKLGVQLLLQSPMAPLRTEFSAEWLQP</sequence>
<reference evidence="2" key="2">
    <citation type="submission" date="2015-01" db="EMBL/GenBank/DDBJ databases">
        <title>Evolutionary Origins and Diversification of the Mycorrhizal Mutualists.</title>
        <authorList>
            <consortium name="DOE Joint Genome Institute"/>
            <consortium name="Mycorrhizal Genomics Consortium"/>
            <person name="Kohler A."/>
            <person name="Kuo A."/>
            <person name="Nagy L.G."/>
            <person name="Floudas D."/>
            <person name="Copeland A."/>
            <person name="Barry K.W."/>
            <person name="Cichocki N."/>
            <person name="Veneault-Fourrey C."/>
            <person name="LaButti K."/>
            <person name="Lindquist E.A."/>
            <person name="Lipzen A."/>
            <person name="Lundell T."/>
            <person name="Morin E."/>
            <person name="Murat C."/>
            <person name="Riley R."/>
            <person name="Ohm R."/>
            <person name="Sun H."/>
            <person name="Tunlid A."/>
            <person name="Henrissat B."/>
            <person name="Grigoriev I.V."/>
            <person name="Hibbett D.S."/>
            <person name="Martin F."/>
        </authorList>
    </citation>
    <scope>NUCLEOTIDE SEQUENCE [LARGE SCALE GENOMIC DNA]</scope>
    <source>
        <strain evidence="2">F 1598</strain>
    </source>
</reference>
<evidence type="ECO:0000313" key="2">
    <source>
        <dbReference type="Proteomes" id="UP000054166"/>
    </source>
</evidence>
<protein>
    <submittedName>
        <fullName evidence="1">Uncharacterized protein</fullName>
    </submittedName>
</protein>
<dbReference type="Proteomes" id="UP000054166">
    <property type="component" value="Unassembled WGS sequence"/>
</dbReference>
<dbReference type="InParanoid" id="A0A0C3BBM6"/>
<reference evidence="1 2" key="1">
    <citation type="submission" date="2014-04" db="EMBL/GenBank/DDBJ databases">
        <authorList>
            <consortium name="DOE Joint Genome Institute"/>
            <person name="Kuo A."/>
            <person name="Tarkka M."/>
            <person name="Buscot F."/>
            <person name="Kohler A."/>
            <person name="Nagy L.G."/>
            <person name="Floudas D."/>
            <person name="Copeland A."/>
            <person name="Barry K.W."/>
            <person name="Cichocki N."/>
            <person name="Veneault-Fourrey C."/>
            <person name="LaButti K."/>
            <person name="Lindquist E.A."/>
            <person name="Lipzen A."/>
            <person name="Lundell T."/>
            <person name="Morin E."/>
            <person name="Murat C."/>
            <person name="Sun H."/>
            <person name="Tunlid A."/>
            <person name="Henrissat B."/>
            <person name="Grigoriev I.V."/>
            <person name="Hibbett D.S."/>
            <person name="Martin F."/>
            <person name="Nordberg H.P."/>
            <person name="Cantor M.N."/>
            <person name="Hua S.X."/>
        </authorList>
    </citation>
    <scope>NUCLEOTIDE SEQUENCE [LARGE SCALE GENOMIC DNA]</scope>
    <source>
        <strain evidence="1 2">F 1598</strain>
    </source>
</reference>
<accession>A0A0C3BBM6</accession>
<dbReference type="EMBL" id="KN832990">
    <property type="protein sequence ID" value="KIM83683.1"/>
    <property type="molecule type" value="Genomic_DNA"/>
</dbReference>
<gene>
    <name evidence="1" type="ORF">PILCRDRAFT_7090</name>
</gene>
<keyword evidence="2" id="KW-1185">Reference proteome</keyword>
<organism evidence="1 2">
    <name type="scientific">Piloderma croceum (strain F 1598)</name>
    <dbReference type="NCBI Taxonomy" id="765440"/>
    <lineage>
        <taxon>Eukaryota</taxon>
        <taxon>Fungi</taxon>
        <taxon>Dikarya</taxon>
        <taxon>Basidiomycota</taxon>
        <taxon>Agaricomycotina</taxon>
        <taxon>Agaricomycetes</taxon>
        <taxon>Agaricomycetidae</taxon>
        <taxon>Atheliales</taxon>
        <taxon>Atheliaceae</taxon>
        <taxon>Piloderma</taxon>
    </lineage>
</organism>
<dbReference type="HOGENOM" id="CLU_2622866_0_0_1"/>
<proteinExistence type="predicted"/>
<dbReference type="AlphaFoldDB" id="A0A0C3BBM6"/>
<name>A0A0C3BBM6_PILCF</name>